<dbReference type="AlphaFoldDB" id="A0AAD7RG06"/>
<dbReference type="InterPro" id="IPR003591">
    <property type="entry name" value="Leu-rich_rpt_typical-subtyp"/>
</dbReference>
<evidence type="ECO:0000259" key="5">
    <source>
        <dbReference type="PROSITE" id="PS50021"/>
    </source>
</evidence>
<keyword evidence="7" id="KW-1185">Reference proteome</keyword>
<dbReference type="PANTHER" id="PTHR48051">
    <property type="match status" value="1"/>
</dbReference>
<accession>A0AAD7RG06</accession>
<name>A0AAD7RG06_9TELE</name>
<dbReference type="SUPFAM" id="SSF52058">
    <property type="entry name" value="L domain-like"/>
    <property type="match status" value="1"/>
</dbReference>
<organism evidence="6 7">
    <name type="scientific">Aldrovandia affinis</name>
    <dbReference type="NCBI Taxonomy" id="143900"/>
    <lineage>
        <taxon>Eukaryota</taxon>
        <taxon>Metazoa</taxon>
        <taxon>Chordata</taxon>
        <taxon>Craniata</taxon>
        <taxon>Vertebrata</taxon>
        <taxon>Euteleostomi</taxon>
        <taxon>Actinopterygii</taxon>
        <taxon>Neopterygii</taxon>
        <taxon>Teleostei</taxon>
        <taxon>Notacanthiformes</taxon>
        <taxon>Halosauridae</taxon>
        <taxon>Aldrovandia</taxon>
    </lineage>
</organism>
<sequence>MVEDQWRVTLREVQQLKQSAQLELCKAKLEVSASEERHLLAVMKLREEHHMDSLGVLGIMAGEMEKEKASHGDEMRRVESHNLALKEQLRALTQMREDEQRQCLKMQEMNVELQQRQTEQEKLLAQRDDVSSQLQEVNRANSRLLEQLTELGQEKDKLQQELEETRKTADKRKAMLDELAIGVAQEKSRHKEELSDAWLQHEKELPSGSAKSNISSLGSHNNVPLNRGLERVLEEAANSGVLNLSARKLKEFPRTALTHDLTDTVEADLSKNRLTEIPSEVCHFISLETLNLYHNCIKAVPDTIISLQTLTSLNLSRNQLSSLPACLCGLPLRVLNASNNKLACLPEAIGQLRNLMELDISCNEIMVLPRHIGRLKALRELNARRNFLCVLPEDLAELPLVKLDISCNKVSTVPTCFRKMAHLQSLRLESNPLQSPPAQVCIKGRIHIFKYLAMEECRSDKMADTLYLPVMNRLSLSHPAAGSAEDIDQNKKQETDSGVGSDNGDKRLSATEPSDDDNLSLNVPMSHITEEDGLSKDDSNDHLCALTADSPQSSVKPIESDNSEVLEDGFGSRDSGLSTQFVTYIKGRGADFDEPLRIEEAAIWASDLPSKVRQDTEIHSDMINQLKEAVELLQDPDRVKIDSADLSGVQLYPVEMVMVEDEFNGQDCEDEQTTPKSDVIGQGAQCDNREETIDGGEDRSSTVSSTLSSPPFGLKPRSAPTSLACSPPPCLRPSLTQASPDDRDRLSSPEEGGIQSSVFLRTSKSLESMDPQFTMRRKMEQLREELELVEQLRESIESRLKVVLPQDLGSSLMDGVVLCHLVNHIRPRSVNSIHVPSPAVPKLSMAKCRRNVENFLDACRKMGVHEEKLCLPHHILEEKGLIKVSVTIQALVDETSTKQALLF</sequence>
<reference evidence="6" key="1">
    <citation type="journal article" date="2023" name="Science">
        <title>Genome structures resolve the early diversification of teleost fishes.</title>
        <authorList>
            <person name="Parey E."/>
            <person name="Louis A."/>
            <person name="Montfort J."/>
            <person name="Bouchez O."/>
            <person name="Roques C."/>
            <person name="Iampietro C."/>
            <person name="Lluch J."/>
            <person name="Castinel A."/>
            <person name="Donnadieu C."/>
            <person name="Desvignes T."/>
            <person name="Floi Bucao C."/>
            <person name="Jouanno E."/>
            <person name="Wen M."/>
            <person name="Mejri S."/>
            <person name="Dirks R."/>
            <person name="Jansen H."/>
            <person name="Henkel C."/>
            <person name="Chen W.J."/>
            <person name="Zahm M."/>
            <person name="Cabau C."/>
            <person name="Klopp C."/>
            <person name="Thompson A.W."/>
            <person name="Robinson-Rechavi M."/>
            <person name="Braasch I."/>
            <person name="Lecointre G."/>
            <person name="Bobe J."/>
            <person name="Postlethwait J.H."/>
            <person name="Berthelot C."/>
            <person name="Roest Crollius H."/>
            <person name="Guiguen Y."/>
        </authorList>
    </citation>
    <scope>NUCLEOTIDE SEQUENCE</scope>
    <source>
        <strain evidence="6">NC1722</strain>
    </source>
</reference>
<dbReference type="FunFam" id="1.10.418.10:FF:000021">
    <property type="entry name" value="Leucine-rich repeat and calponin homology domain-containing protein 1 isoform 3"/>
    <property type="match status" value="1"/>
</dbReference>
<feature type="coiled-coil region" evidence="3">
    <location>
        <begin position="75"/>
        <end position="175"/>
    </location>
</feature>
<dbReference type="SMART" id="SM00369">
    <property type="entry name" value="LRR_TYP"/>
    <property type="match status" value="4"/>
</dbReference>
<dbReference type="SMART" id="SM00033">
    <property type="entry name" value="CH"/>
    <property type="match status" value="1"/>
</dbReference>
<protein>
    <recommendedName>
        <fullName evidence="5">Calponin-homology (CH) domain-containing protein</fullName>
    </recommendedName>
</protein>
<dbReference type="FunFam" id="3.80.10.10:FF:000007">
    <property type="entry name" value="Leucine-rich repeat and calponin homology domain-containing protein 1 isoform 3"/>
    <property type="match status" value="1"/>
</dbReference>
<dbReference type="PANTHER" id="PTHR48051:SF38">
    <property type="entry name" value="LEUCINE RICH REPEATS AND CALPONIN HOMOLOGY DOMAIN CONTAINING 1"/>
    <property type="match status" value="1"/>
</dbReference>
<dbReference type="CDD" id="cd21271">
    <property type="entry name" value="CH_LRCH2"/>
    <property type="match status" value="1"/>
</dbReference>
<feature type="compositionally biased region" description="Basic and acidic residues" evidence="4">
    <location>
        <begin position="528"/>
        <end position="541"/>
    </location>
</feature>
<dbReference type="InterPro" id="IPR001715">
    <property type="entry name" value="CH_dom"/>
</dbReference>
<evidence type="ECO:0000256" key="1">
    <source>
        <dbReference type="ARBA" id="ARBA00022614"/>
    </source>
</evidence>
<dbReference type="Pfam" id="PF00307">
    <property type="entry name" value="CH"/>
    <property type="match status" value="1"/>
</dbReference>
<comment type="caution">
    <text evidence="6">The sequence shown here is derived from an EMBL/GenBank/DDBJ whole genome shotgun (WGS) entry which is preliminary data.</text>
</comment>
<feature type="compositionally biased region" description="Basic and acidic residues" evidence="4">
    <location>
        <begin position="687"/>
        <end position="700"/>
    </location>
</feature>
<dbReference type="SUPFAM" id="SSF47576">
    <property type="entry name" value="Calponin-homology domain, CH-domain"/>
    <property type="match status" value="1"/>
</dbReference>
<feature type="region of interest" description="Disordered" evidence="4">
    <location>
        <begin position="481"/>
        <end position="559"/>
    </location>
</feature>
<dbReference type="Pfam" id="PF13855">
    <property type="entry name" value="LRR_8"/>
    <property type="match status" value="1"/>
</dbReference>
<evidence type="ECO:0000256" key="2">
    <source>
        <dbReference type="ARBA" id="ARBA00022737"/>
    </source>
</evidence>
<feature type="region of interest" description="Disordered" evidence="4">
    <location>
        <begin position="667"/>
        <end position="758"/>
    </location>
</feature>
<keyword evidence="1" id="KW-0433">Leucine-rich repeat</keyword>
<keyword evidence="3" id="KW-0175">Coiled coil</keyword>
<evidence type="ECO:0000313" key="7">
    <source>
        <dbReference type="Proteomes" id="UP001221898"/>
    </source>
</evidence>
<evidence type="ECO:0000256" key="3">
    <source>
        <dbReference type="SAM" id="Coils"/>
    </source>
</evidence>
<dbReference type="InterPro" id="IPR001611">
    <property type="entry name" value="Leu-rich_rpt"/>
</dbReference>
<dbReference type="InterPro" id="IPR050216">
    <property type="entry name" value="LRR_domain-containing"/>
</dbReference>
<feature type="domain" description="Calponin-homology (CH)" evidence="5">
    <location>
        <begin position="782"/>
        <end position="896"/>
    </location>
</feature>
<dbReference type="InterPro" id="IPR032675">
    <property type="entry name" value="LRR_dom_sf"/>
</dbReference>
<dbReference type="GO" id="GO:0005737">
    <property type="term" value="C:cytoplasm"/>
    <property type="evidence" value="ECO:0007669"/>
    <property type="project" value="TreeGrafter"/>
</dbReference>
<evidence type="ECO:0000256" key="4">
    <source>
        <dbReference type="SAM" id="MobiDB-lite"/>
    </source>
</evidence>
<keyword evidence="2" id="KW-0677">Repeat</keyword>
<feature type="coiled-coil region" evidence="3">
    <location>
        <begin position="772"/>
        <end position="799"/>
    </location>
</feature>
<gene>
    <name evidence="6" type="ORF">AAFF_G00216840</name>
</gene>
<dbReference type="Gene3D" id="3.80.10.10">
    <property type="entry name" value="Ribonuclease Inhibitor"/>
    <property type="match status" value="2"/>
</dbReference>
<dbReference type="PROSITE" id="PS50021">
    <property type="entry name" value="CH"/>
    <property type="match status" value="1"/>
</dbReference>
<dbReference type="InterPro" id="IPR036872">
    <property type="entry name" value="CH_dom_sf"/>
</dbReference>
<dbReference type="PROSITE" id="PS51450">
    <property type="entry name" value="LRR"/>
    <property type="match status" value="2"/>
</dbReference>
<proteinExistence type="predicted"/>
<dbReference type="SMART" id="SM00364">
    <property type="entry name" value="LRR_BAC"/>
    <property type="match status" value="4"/>
</dbReference>
<evidence type="ECO:0000313" key="6">
    <source>
        <dbReference type="EMBL" id="KAJ8383611.1"/>
    </source>
</evidence>
<dbReference type="Gene3D" id="1.10.418.10">
    <property type="entry name" value="Calponin-like domain"/>
    <property type="match status" value="1"/>
</dbReference>
<dbReference type="Proteomes" id="UP001221898">
    <property type="component" value="Unassembled WGS sequence"/>
</dbReference>
<dbReference type="EMBL" id="JAINUG010000289">
    <property type="protein sequence ID" value="KAJ8383611.1"/>
    <property type="molecule type" value="Genomic_DNA"/>
</dbReference>